<dbReference type="PROSITE" id="PS51387">
    <property type="entry name" value="FAD_PCMH"/>
    <property type="match status" value="1"/>
</dbReference>
<dbReference type="KEGG" id="kphy:AOZ06_24665"/>
<dbReference type="InterPro" id="IPR016166">
    <property type="entry name" value="FAD-bd_PCMH"/>
</dbReference>
<dbReference type="SUPFAM" id="SSF56176">
    <property type="entry name" value="FAD-binding/transporter-associated domain-like"/>
    <property type="match status" value="1"/>
</dbReference>
<evidence type="ECO:0000259" key="4">
    <source>
        <dbReference type="PROSITE" id="PS51387"/>
    </source>
</evidence>
<dbReference type="AlphaFoldDB" id="A0A0N7F3V3"/>
<protein>
    <recommendedName>
        <fullName evidence="4">FAD-binding PCMH-type domain-containing protein</fullName>
    </recommendedName>
</protein>
<organism evidence="5 6">
    <name type="scientific">Kibdelosporangium phytohabitans</name>
    <dbReference type="NCBI Taxonomy" id="860235"/>
    <lineage>
        <taxon>Bacteria</taxon>
        <taxon>Bacillati</taxon>
        <taxon>Actinomycetota</taxon>
        <taxon>Actinomycetes</taxon>
        <taxon>Pseudonocardiales</taxon>
        <taxon>Pseudonocardiaceae</taxon>
        <taxon>Kibdelosporangium</taxon>
    </lineage>
</organism>
<dbReference type="InterPro" id="IPR036318">
    <property type="entry name" value="FAD-bd_PCMH-like_sf"/>
</dbReference>
<evidence type="ECO:0000256" key="1">
    <source>
        <dbReference type="ARBA" id="ARBA00022630"/>
    </source>
</evidence>
<gene>
    <name evidence="5" type="ORF">AOZ06_24665</name>
</gene>
<dbReference type="STRING" id="860235.AOZ06_24665"/>
<keyword evidence="6" id="KW-1185">Reference proteome</keyword>
<accession>A0A0N7F3V3</accession>
<dbReference type="GO" id="GO:0016491">
    <property type="term" value="F:oxidoreductase activity"/>
    <property type="evidence" value="ECO:0007669"/>
    <property type="project" value="UniProtKB-KW"/>
</dbReference>
<dbReference type="PANTHER" id="PTHR42659">
    <property type="entry name" value="XANTHINE DEHYDROGENASE SUBUNIT C-RELATED"/>
    <property type="match status" value="1"/>
</dbReference>
<dbReference type="Pfam" id="PF00941">
    <property type="entry name" value="FAD_binding_5"/>
    <property type="match status" value="1"/>
</dbReference>
<dbReference type="EMBL" id="CP012752">
    <property type="protein sequence ID" value="ALG09671.1"/>
    <property type="molecule type" value="Genomic_DNA"/>
</dbReference>
<name>A0A0N7F3V3_9PSEU</name>
<dbReference type="RefSeq" id="WP_054291575.1">
    <property type="nucleotide sequence ID" value="NZ_CP012752.1"/>
</dbReference>
<dbReference type="InterPro" id="IPR002346">
    <property type="entry name" value="Mopterin_DH_FAD-bd"/>
</dbReference>
<dbReference type="OrthoDB" id="9793944at2"/>
<dbReference type="GO" id="GO:0071949">
    <property type="term" value="F:FAD binding"/>
    <property type="evidence" value="ECO:0007669"/>
    <property type="project" value="InterPro"/>
</dbReference>
<dbReference type="SMART" id="SM01092">
    <property type="entry name" value="CO_deh_flav_C"/>
    <property type="match status" value="1"/>
</dbReference>
<dbReference type="SUPFAM" id="SSF55447">
    <property type="entry name" value="CO dehydrogenase flavoprotein C-terminal domain-like"/>
    <property type="match status" value="1"/>
</dbReference>
<dbReference type="Gene3D" id="3.30.465.10">
    <property type="match status" value="1"/>
</dbReference>
<dbReference type="InterPro" id="IPR051312">
    <property type="entry name" value="Diverse_Substr_Oxidored"/>
</dbReference>
<dbReference type="Pfam" id="PF03450">
    <property type="entry name" value="CO_deh_flav_C"/>
    <property type="match status" value="1"/>
</dbReference>
<evidence type="ECO:0000313" key="5">
    <source>
        <dbReference type="EMBL" id="ALG09671.1"/>
    </source>
</evidence>
<dbReference type="InterPro" id="IPR036683">
    <property type="entry name" value="CO_DH_flav_C_dom_sf"/>
</dbReference>
<dbReference type="InterPro" id="IPR005107">
    <property type="entry name" value="CO_DH_flav_C"/>
</dbReference>
<keyword evidence="3" id="KW-0560">Oxidoreductase</keyword>
<dbReference type="Gene3D" id="3.30.390.50">
    <property type="entry name" value="CO dehydrogenase flavoprotein, C-terminal domain"/>
    <property type="match status" value="1"/>
</dbReference>
<evidence type="ECO:0000256" key="3">
    <source>
        <dbReference type="ARBA" id="ARBA00023002"/>
    </source>
</evidence>
<keyword evidence="2" id="KW-0274">FAD</keyword>
<proteinExistence type="predicted"/>
<keyword evidence="1" id="KW-0285">Flavoprotein</keyword>
<dbReference type="InterPro" id="IPR016169">
    <property type="entry name" value="FAD-bd_PCMH_sub2"/>
</dbReference>
<evidence type="ECO:0000313" key="6">
    <source>
        <dbReference type="Proteomes" id="UP000063699"/>
    </source>
</evidence>
<evidence type="ECO:0000256" key="2">
    <source>
        <dbReference type="ARBA" id="ARBA00022827"/>
    </source>
</evidence>
<dbReference type="Gene3D" id="3.30.43.10">
    <property type="entry name" value="Uridine Diphospho-n-acetylenolpyruvylglucosamine Reductase, domain 2"/>
    <property type="match status" value="1"/>
</dbReference>
<sequence>MRVLKPADWPEALALRAQHPAAVPVSGGTDVMVGLRAGRLRPDILLDLSRVPGLGGWRVDRDWVRLGAGTTYTGIADGLAGSLPGLAAVARAVGSRQVRNRGTLGGSLGTAAPTGDPHPMLLAIGAEIELSSANGTRRVPVDRFYRPQGGTALAADELIHSVRLPVVTGPQRFARVGARRGMVKSACSCAIVLDAAREEIRVAVGGYGPAPHRAADAEALLREQLWTGGLTGDLLGRFGRLVAASATPVTDLRATAAYRRHAIAVLAGRNLQQVWESHRRKEA</sequence>
<dbReference type="PANTHER" id="PTHR42659:SF2">
    <property type="entry name" value="XANTHINE DEHYDROGENASE SUBUNIT C-RELATED"/>
    <property type="match status" value="1"/>
</dbReference>
<feature type="domain" description="FAD-binding PCMH-type" evidence="4">
    <location>
        <begin position="1"/>
        <end position="169"/>
    </location>
</feature>
<dbReference type="InterPro" id="IPR016167">
    <property type="entry name" value="FAD-bd_PCMH_sub1"/>
</dbReference>
<dbReference type="Proteomes" id="UP000063699">
    <property type="component" value="Chromosome"/>
</dbReference>
<reference evidence="5 6" key="1">
    <citation type="submission" date="2015-07" db="EMBL/GenBank/DDBJ databases">
        <title>Genome sequencing of Kibdelosporangium phytohabitans.</title>
        <authorList>
            <person name="Qin S."/>
            <person name="Xing K."/>
        </authorList>
    </citation>
    <scope>NUCLEOTIDE SEQUENCE [LARGE SCALE GENOMIC DNA]</scope>
    <source>
        <strain evidence="5 6">KLBMP1111</strain>
    </source>
</reference>